<proteinExistence type="predicted"/>
<dbReference type="EMBL" id="JAUSUB010000001">
    <property type="protein sequence ID" value="MDQ0268212.1"/>
    <property type="molecule type" value="Genomic_DNA"/>
</dbReference>
<evidence type="ECO:0000313" key="1">
    <source>
        <dbReference type="EMBL" id="MDQ0268212.1"/>
    </source>
</evidence>
<reference evidence="1 2" key="1">
    <citation type="submission" date="2023-07" db="EMBL/GenBank/DDBJ databases">
        <title>Genomic Encyclopedia of Type Strains, Phase IV (KMG-IV): sequencing the most valuable type-strain genomes for metagenomic binning, comparative biology and taxonomic classification.</title>
        <authorList>
            <person name="Goeker M."/>
        </authorList>
    </citation>
    <scope>NUCLEOTIDE SEQUENCE [LARGE SCALE GENOMIC DNA]</scope>
    <source>
        <strain evidence="1 2">DSM 23494</strain>
    </source>
</reference>
<protein>
    <recommendedName>
        <fullName evidence="3">Transcriptional regulator</fullName>
    </recommendedName>
</protein>
<evidence type="ECO:0008006" key="3">
    <source>
        <dbReference type="Google" id="ProtNLM"/>
    </source>
</evidence>
<name>A0ABU0AAD7_9BACI</name>
<sequence>MKIRVGVVGPSDSVKQMMEVGEQYKDLSLIPFVYDNTEETEQIIIKNKAWVDQWLFSGQAPYYFALSKGVITEHEATFTPLNGASLLAVLLQAYIKEEKVLKRFSLDTIQAEEIEKGLNPLVDHNILFHLNAYEGYMPAEEMIKFHKKLYESGKVDAAITCLNTVYQELSAANIPVYRIIQSELSLHRSLEHIREKGHVSWYKKSQLVIIGVEMIQSSSLSHDEQLFSFKVKHQVLELKRVLLQVTEEVNGSIVQIGDGIHYIYTTRGELELYMRNQSMISICDEIYIHSKLFARVGVGYGLTVLDAEENVGIAFDHAREKKVPVVVTVNEEKEVTIYLDDGEEISFYTRKYGREWEKIFKDAGISPKIVSKIESLSVHYQKTAITSQDLAHWLKSTDRNARRILVEMERLGLAKVSGEESGHRGRPRKIYELQINQIGLKA</sequence>
<organism evidence="1 2">
    <name type="scientific">Cytobacillus purgationiresistens</name>
    <dbReference type="NCBI Taxonomy" id="863449"/>
    <lineage>
        <taxon>Bacteria</taxon>
        <taxon>Bacillati</taxon>
        <taxon>Bacillota</taxon>
        <taxon>Bacilli</taxon>
        <taxon>Bacillales</taxon>
        <taxon>Bacillaceae</taxon>
        <taxon>Cytobacillus</taxon>
    </lineage>
</organism>
<dbReference type="Proteomes" id="UP001238088">
    <property type="component" value="Unassembled WGS sequence"/>
</dbReference>
<dbReference type="Gene3D" id="3.30.70.270">
    <property type="match status" value="1"/>
</dbReference>
<accession>A0ABU0AAD7</accession>
<gene>
    <name evidence="1" type="ORF">J2S17_000081</name>
</gene>
<evidence type="ECO:0000313" key="2">
    <source>
        <dbReference type="Proteomes" id="UP001238088"/>
    </source>
</evidence>
<dbReference type="RefSeq" id="WP_307470805.1">
    <property type="nucleotide sequence ID" value="NZ_JAUSUB010000001.1"/>
</dbReference>
<comment type="caution">
    <text evidence="1">The sequence shown here is derived from an EMBL/GenBank/DDBJ whole genome shotgun (WGS) entry which is preliminary data.</text>
</comment>
<dbReference type="InterPro" id="IPR043128">
    <property type="entry name" value="Rev_trsase/Diguanyl_cyclase"/>
</dbReference>
<keyword evidence="2" id="KW-1185">Reference proteome</keyword>